<keyword evidence="2" id="KW-0449">Lipoprotein</keyword>
<organism evidence="2 3">
    <name type="scientific">Photobacterium toruni</name>
    <dbReference type="NCBI Taxonomy" id="1935446"/>
    <lineage>
        <taxon>Bacteria</taxon>
        <taxon>Pseudomonadati</taxon>
        <taxon>Pseudomonadota</taxon>
        <taxon>Gammaproteobacteria</taxon>
        <taxon>Vibrionales</taxon>
        <taxon>Vibrionaceae</taxon>
        <taxon>Photobacterium</taxon>
    </lineage>
</organism>
<dbReference type="InterPro" id="IPR021242">
    <property type="entry name" value="DUF2799"/>
</dbReference>
<dbReference type="RefSeq" id="WP_080175355.1">
    <property type="nucleotide sequence ID" value="NZ_AP024854.1"/>
</dbReference>
<dbReference type="OrthoDB" id="5919011at2"/>
<dbReference type="Pfam" id="PF10973">
    <property type="entry name" value="DUF2799"/>
    <property type="match status" value="1"/>
</dbReference>
<reference evidence="1 4" key="2">
    <citation type="submission" date="2024-01" db="EMBL/GenBank/DDBJ databases">
        <title>Active colonisers of the gastrointestinal tract of Atlantic salmon farmed in a warm water region.</title>
        <authorList>
            <person name="Bowman J.P."/>
        </authorList>
    </citation>
    <scope>NUCLEOTIDE SEQUENCE [LARGE SCALE GENOMIC DNA]</scope>
    <source>
        <strain evidence="1 4">S3MW1</strain>
    </source>
</reference>
<protein>
    <submittedName>
        <fullName evidence="1">DUF2799 domain-containing protein</fullName>
    </submittedName>
    <submittedName>
        <fullName evidence="2">Lipoprotein</fullName>
    </submittedName>
</protein>
<proteinExistence type="predicted"/>
<reference evidence="2 3" key="1">
    <citation type="submission" date="2017-02" db="EMBL/GenBank/DDBJ databases">
        <authorList>
            <person name="Peterson S.W."/>
        </authorList>
    </citation>
    <scope>NUCLEOTIDE SEQUENCE [LARGE SCALE GENOMIC DNA]</scope>
    <source>
        <strain evidence="2 3">CECT 9189</strain>
    </source>
</reference>
<evidence type="ECO:0000313" key="1">
    <source>
        <dbReference type="EMBL" id="MEC6833798.1"/>
    </source>
</evidence>
<sequence>MINKALLAVVITGLITGCVTQKKLVTNGDFHQLGFYNGISGSEKLSSKALVAITQKYDSTMTLDYDSYQQGYQQGLDQYCSQEHIFKLGEQGKREWGLCEYRRHQEGLYAIKWQQGFERYGMMEPQF</sequence>
<dbReference type="PROSITE" id="PS51257">
    <property type="entry name" value="PROKAR_LIPOPROTEIN"/>
    <property type="match status" value="1"/>
</dbReference>
<name>A0A1T4TXX1_9GAMM</name>
<dbReference type="EMBL" id="JAYXUG010000028">
    <property type="protein sequence ID" value="MEC6833798.1"/>
    <property type="molecule type" value="Genomic_DNA"/>
</dbReference>
<dbReference type="EMBL" id="FUWP01000015">
    <property type="protein sequence ID" value="SKA45290.1"/>
    <property type="molecule type" value="Genomic_DNA"/>
</dbReference>
<dbReference type="Proteomes" id="UP001306119">
    <property type="component" value="Unassembled WGS sequence"/>
</dbReference>
<evidence type="ECO:0000313" key="2">
    <source>
        <dbReference type="EMBL" id="SKA45290.1"/>
    </source>
</evidence>
<dbReference type="Proteomes" id="UP000191116">
    <property type="component" value="Unassembled WGS sequence"/>
</dbReference>
<gene>
    <name evidence="2" type="ORF">CZ814_02565</name>
    <name evidence="1" type="ORF">VXS06_18700</name>
</gene>
<evidence type="ECO:0000313" key="3">
    <source>
        <dbReference type="Proteomes" id="UP000191116"/>
    </source>
</evidence>
<evidence type="ECO:0000313" key="4">
    <source>
        <dbReference type="Proteomes" id="UP001306119"/>
    </source>
</evidence>
<accession>A0A1T4TXX1</accession>
<keyword evidence="4" id="KW-1185">Reference proteome</keyword>
<dbReference type="AlphaFoldDB" id="A0A1T4TXX1"/>